<dbReference type="PROSITE" id="PS01054">
    <property type="entry name" value="TRANSALDOLASE_1"/>
    <property type="match status" value="1"/>
</dbReference>
<proteinExistence type="predicted"/>
<keyword evidence="2" id="KW-0570">Pentose shunt</keyword>
<comment type="caution">
    <text evidence="3">The sequence shown here is derived from an EMBL/GenBank/DDBJ whole genome shotgun (WGS) entry which is preliminary data.</text>
</comment>
<dbReference type="PROSITE" id="PS00958">
    <property type="entry name" value="TRANSALDOLASE_2"/>
    <property type="match status" value="1"/>
</dbReference>
<sequence length="341" mass="36990">MKPGIGEFFPQDATTNPSLVFAAVKKPEYIHLLDEAVLYALSRRTSLEAQTELASDYLLVQVGIHILDIIPGRASVSVDPRLANDHDAIVAKGRNLVSIFEELGYPRERVLVKIPATYSGILAAKTLATPSQLPNGTSTKPIHTNATLVFGLVQALACAQAGISVISPFIGRVKDWWAVRDAEANNGKPLLEQPLSQHPGILLVQKIRAAYSTCGYSTTIMAAGFRTVDEIVELGKYGSRGGPNLVTLPPELLQGLRQRPGSVHSDRSIPQRTSDVEPRYIALDDKSIPAAEAAYKEDLEKERIAVDKVPEGLAKFSVDAKALEDLLRGKIKRSIEASARL</sequence>
<dbReference type="GO" id="GO:0005975">
    <property type="term" value="P:carbohydrate metabolic process"/>
    <property type="evidence" value="ECO:0007669"/>
    <property type="project" value="InterPro"/>
</dbReference>
<dbReference type="InterPro" id="IPR018225">
    <property type="entry name" value="Transaldolase_AS"/>
</dbReference>
<dbReference type="GO" id="GO:0004801">
    <property type="term" value="F:transaldolase activity"/>
    <property type="evidence" value="ECO:0007669"/>
    <property type="project" value="UniProtKB-EC"/>
</dbReference>
<dbReference type="EMBL" id="JABCKV010000101">
    <property type="protein sequence ID" value="KAG5643661.1"/>
    <property type="molecule type" value="Genomic_DNA"/>
</dbReference>
<dbReference type="OrthoDB" id="2015515at2759"/>
<name>A0A9P7K9P7_9AGAR</name>
<evidence type="ECO:0000313" key="4">
    <source>
        <dbReference type="Proteomes" id="UP000775547"/>
    </source>
</evidence>
<protein>
    <recommendedName>
        <fullName evidence="2">Transaldolase</fullName>
        <ecNumber evidence="2">2.2.1.2</ecNumber>
    </recommendedName>
</protein>
<evidence type="ECO:0000256" key="2">
    <source>
        <dbReference type="RuleBase" id="RU000501"/>
    </source>
</evidence>
<dbReference type="Proteomes" id="UP000775547">
    <property type="component" value="Unassembled WGS sequence"/>
</dbReference>
<dbReference type="Gene3D" id="3.20.20.70">
    <property type="entry name" value="Aldolase class I"/>
    <property type="match status" value="1"/>
</dbReference>
<accession>A0A9P7K9P7</accession>
<dbReference type="InterPro" id="IPR001585">
    <property type="entry name" value="TAL/FSA"/>
</dbReference>
<dbReference type="EC" id="2.2.1.2" evidence="2"/>
<comment type="function">
    <text evidence="2">Catalyzes the rate-limiting step of the non-oxidative phase in the pentose phosphate pathway. Catalyzes the reversible conversion of sedheptulose-7-phosphate and D-glyceraldehyde 3-phosphate into erythrose-4-phosphate and beta-D-fructose 6-phosphate.</text>
</comment>
<dbReference type="GO" id="GO:0009052">
    <property type="term" value="P:pentose-phosphate shunt, non-oxidative branch"/>
    <property type="evidence" value="ECO:0007669"/>
    <property type="project" value="TreeGrafter"/>
</dbReference>
<comment type="pathway">
    <text evidence="2">Carbohydrate degradation; pentose phosphate pathway; D-glyceraldehyde 3-phosphate and beta-D-fructose 6-phosphate from D-ribose 5-phosphate and D-xylulose 5-phosphate (non-oxidative stage): step 2/3.</text>
</comment>
<reference evidence="3" key="2">
    <citation type="submission" date="2021-10" db="EMBL/GenBank/DDBJ databases">
        <title>Phylogenomics reveals ancestral predisposition of the termite-cultivated fungus Termitomyces towards a domesticated lifestyle.</title>
        <authorList>
            <person name="Auxier B."/>
            <person name="Grum-Grzhimaylo A."/>
            <person name="Cardenas M.E."/>
            <person name="Lodge J.D."/>
            <person name="Laessoe T."/>
            <person name="Pedersen O."/>
            <person name="Smith M.E."/>
            <person name="Kuyper T.W."/>
            <person name="Franco-Molano E.A."/>
            <person name="Baroni T.J."/>
            <person name="Aanen D.K."/>
        </authorList>
    </citation>
    <scope>NUCLEOTIDE SEQUENCE</scope>
    <source>
        <strain evidence="3">AP01</strain>
        <tissue evidence="3">Mycelium</tissue>
    </source>
</reference>
<dbReference type="PANTHER" id="PTHR10683">
    <property type="entry name" value="TRANSALDOLASE"/>
    <property type="match status" value="1"/>
</dbReference>
<evidence type="ECO:0000313" key="3">
    <source>
        <dbReference type="EMBL" id="KAG5643661.1"/>
    </source>
</evidence>
<keyword evidence="2" id="KW-0808">Transferase</keyword>
<evidence type="ECO:0000256" key="1">
    <source>
        <dbReference type="ARBA" id="ARBA00023270"/>
    </source>
</evidence>
<dbReference type="InterPro" id="IPR013785">
    <property type="entry name" value="Aldolase_TIM"/>
</dbReference>
<comment type="catalytic activity">
    <reaction evidence="2">
        <text>D-sedoheptulose 7-phosphate + D-glyceraldehyde 3-phosphate = D-erythrose 4-phosphate + beta-D-fructose 6-phosphate</text>
        <dbReference type="Rhea" id="RHEA:17053"/>
        <dbReference type="ChEBI" id="CHEBI:16897"/>
        <dbReference type="ChEBI" id="CHEBI:57483"/>
        <dbReference type="ChEBI" id="CHEBI:57634"/>
        <dbReference type="ChEBI" id="CHEBI:59776"/>
        <dbReference type="EC" id="2.2.1.2"/>
    </reaction>
</comment>
<dbReference type="PANTHER" id="PTHR10683:SF18">
    <property type="entry name" value="TRANSALDOLASE"/>
    <property type="match status" value="1"/>
</dbReference>
<reference evidence="3" key="1">
    <citation type="submission" date="2020-07" db="EMBL/GenBank/DDBJ databases">
        <authorList>
            <person name="Nieuwenhuis M."/>
            <person name="Van De Peppel L.J.J."/>
        </authorList>
    </citation>
    <scope>NUCLEOTIDE SEQUENCE</scope>
    <source>
        <strain evidence="3">AP01</strain>
        <tissue evidence="3">Mycelium</tissue>
    </source>
</reference>
<dbReference type="AlphaFoldDB" id="A0A9P7K9P7"/>
<gene>
    <name evidence="3" type="ORF">DXG03_000541</name>
</gene>
<dbReference type="Pfam" id="PF00923">
    <property type="entry name" value="TAL_FSA"/>
    <property type="match status" value="1"/>
</dbReference>
<keyword evidence="1" id="KW-0704">Schiff base</keyword>
<organism evidence="3 4">
    <name type="scientific">Asterophora parasitica</name>
    <dbReference type="NCBI Taxonomy" id="117018"/>
    <lineage>
        <taxon>Eukaryota</taxon>
        <taxon>Fungi</taxon>
        <taxon>Dikarya</taxon>
        <taxon>Basidiomycota</taxon>
        <taxon>Agaricomycotina</taxon>
        <taxon>Agaricomycetes</taxon>
        <taxon>Agaricomycetidae</taxon>
        <taxon>Agaricales</taxon>
        <taxon>Tricholomatineae</taxon>
        <taxon>Lyophyllaceae</taxon>
        <taxon>Asterophora</taxon>
    </lineage>
</organism>
<keyword evidence="4" id="KW-1185">Reference proteome</keyword>
<dbReference type="SUPFAM" id="SSF51569">
    <property type="entry name" value="Aldolase"/>
    <property type="match status" value="1"/>
</dbReference>